<evidence type="ECO:0000313" key="3">
    <source>
        <dbReference type="Proteomes" id="UP001500827"/>
    </source>
</evidence>
<gene>
    <name evidence="2" type="ORF">GCM10022276_23590</name>
</gene>
<name>A0ABP7LP81_9SPHN</name>
<keyword evidence="1" id="KW-0732">Signal</keyword>
<proteinExistence type="predicted"/>
<keyword evidence="3" id="KW-1185">Reference proteome</keyword>
<feature type="signal peptide" evidence="1">
    <location>
        <begin position="1"/>
        <end position="17"/>
    </location>
</feature>
<evidence type="ECO:0000256" key="1">
    <source>
        <dbReference type="SAM" id="SignalP"/>
    </source>
</evidence>
<feature type="chain" id="PRO_5047283891" description="Lipoprotein" evidence="1">
    <location>
        <begin position="18"/>
        <end position="145"/>
    </location>
</feature>
<evidence type="ECO:0008006" key="4">
    <source>
        <dbReference type="Google" id="ProtNLM"/>
    </source>
</evidence>
<comment type="caution">
    <text evidence="2">The sequence shown here is derived from an EMBL/GenBank/DDBJ whole genome shotgun (WGS) entry which is preliminary data.</text>
</comment>
<sequence length="145" mass="14874">MKSSVILVAAAAAGLTACGGTDSTNASANATVNAATAESAKAKHPTYCFYKDSATKAWTAARDKSGNLTVKGKVHLDDAAYRGDFAPGEVDGDKASVWLIMNPNTGYASPDGWWDVTATIPDSKAAKSVAVMCGKKTVATLTPKS</sequence>
<evidence type="ECO:0000313" key="2">
    <source>
        <dbReference type="EMBL" id="GAA3904243.1"/>
    </source>
</evidence>
<protein>
    <recommendedName>
        <fullName evidence="4">Lipoprotein</fullName>
    </recommendedName>
</protein>
<dbReference type="Proteomes" id="UP001500827">
    <property type="component" value="Unassembled WGS sequence"/>
</dbReference>
<reference evidence="3" key="1">
    <citation type="journal article" date="2019" name="Int. J. Syst. Evol. Microbiol.">
        <title>The Global Catalogue of Microorganisms (GCM) 10K type strain sequencing project: providing services to taxonomists for standard genome sequencing and annotation.</title>
        <authorList>
            <consortium name="The Broad Institute Genomics Platform"/>
            <consortium name="The Broad Institute Genome Sequencing Center for Infectious Disease"/>
            <person name="Wu L."/>
            <person name="Ma J."/>
        </authorList>
    </citation>
    <scope>NUCLEOTIDE SEQUENCE [LARGE SCALE GENOMIC DNA]</scope>
    <source>
        <strain evidence="3">JCM 17543</strain>
    </source>
</reference>
<dbReference type="RefSeq" id="WP_344699894.1">
    <property type="nucleotide sequence ID" value="NZ_BAABBM010000001.1"/>
</dbReference>
<dbReference type="EMBL" id="BAABBM010000001">
    <property type="protein sequence ID" value="GAA3904243.1"/>
    <property type="molecule type" value="Genomic_DNA"/>
</dbReference>
<dbReference type="PROSITE" id="PS51257">
    <property type="entry name" value="PROKAR_LIPOPROTEIN"/>
    <property type="match status" value="1"/>
</dbReference>
<accession>A0ABP7LP81</accession>
<organism evidence="2 3">
    <name type="scientific">Sphingomonas limnosediminicola</name>
    <dbReference type="NCBI Taxonomy" id="940133"/>
    <lineage>
        <taxon>Bacteria</taxon>
        <taxon>Pseudomonadati</taxon>
        <taxon>Pseudomonadota</taxon>
        <taxon>Alphaproteobacteria</taxon>
        <taxon>Sphingomonadales</taxon>
        <taxon>Sphingomonadaceae</taxon>
        <taxon>Sphingomonas</taxon>
    </lineage>
</organism>